<comment type="caution">
    <text evidence="5">The sequence shown here is derived from an EMBL/GenBank/DDBJ whole genome shotgun (WGS) entry which is preliminary data.</text>
</comment>
<feature type="domain" description="Glycine zipper 2TM" evidence="4">
    <location>
        <begin position="28"/>
        <end position="68"/>
    </location>
</feature>
<dbReference type="InterPro" id="IPR016364">
    <property type="entry name" value="Surface_antigen_Rickettsia"/>
</dbReference>
<evidence type="ECO:0000313" key="6">
    <source>
        <dbReference type="Proteomes" id="UP000260351"/>
    </source>
</evidence>
<sequence>MKRLLVVLLLTPILMLPGCATGPKEEAGMVIGGIIGGVLGSQVGSGRGRTTATVIGALAGSAIGSSIGREMDEMDRMKMSATLEATRTGVATTWSNPDTGYDYRMVPTRTYESAEGPCREYVLDAEIGGRTEQVYGTACRQADGSWRVVD</sequence>
<feature type="signal peptide" evidence="3">
    <location>
        <begin position="1"/>
        <end position="20"/>
    </location>
</feature>
<protein>
    <submittedName>
        <fullName evidence="5">Glycine zipper 2TM domain-containing protein</fullName>
    </submittedName>
</protein>
<organism evidence="5 6">
    <name type="scientific">Wenzhouxiangella sediminis</name>
    <dbReference type="NCBI Taxonomy" id="1792836"/>
    <lineage>
        <taxon>Bacteria</taxon>
        <taxon>Pseudomonadati</taxon>
        <taxon>Pseudomonadota</taxon>
        <taxon>Gammaproteobacteria</taxon>
        <taxon>Chromatiales</taxon>
        <taxon>Wenzhouxiangellaceae</taxon>
        <taxon>Wenzhouxiangella</taxon>
    </lineage>
</organism>
<name>A0A3E1KAS9_9GAMM</name>
<dbReference type="PIRSF" id="PIRSF002721">
    <property type="entry name" value="Surface_antigen_Rickettsia"/>
    <property type="match status" value="1"/>
</dbReference>
<dbReference type="InterPro" id="IPR051407">
    <property type="entry name" value="Bact_OM_lipoprot/Surf_antigen"/>
</dbReference>
<dbReference type="InterPro" id="IPR008816">
    <property type="entry name" value="Gly_zipper_2TM_dom"/>
</dbReference>
<accession>A0A3E1KAS9</accession>
<dbReference type="AlphaFoldDB" id="A0A3E1KAS9"/>
<comment type="subcellular location">
    <subcellularLocation>
        <location evidence="1">Membrane</location>
    </subcellularLocation>
</comment>
<keyword evidence="6" id="KW-1185">Reference proteome</keyword>
<dbReference type="OrthoDB" id="6170015at2"/>
<dbReference type="PANTHER" id="PTHR35603">
    <property type="match status" value="1"/>
</dbReference>
<dbReference type="EMBL" id="QUZK01000018">
    <property type="protein sequence ID" value="RFF31563.1"/>
    <property type="molecule type" value="Genomic_DNA"/>
</dbReference>
<evidence type="ECO:0000256" key="2">
    <source>
        <dbReference type="ARBA" id="ARBA00023136"/>
    </source>
</evidence>
<evidence type="ECO:0000259" key="4">
    <source>
        <dbReference type="Pfam" id="PF05433"/>
    </source>
</evidence>
<feature type="chain" id="PRO_5017590427" evidence="3">
    <location>
        <begin position="21"/>
        <end position="150"/>
    </location>
</feature>
<reference evidence="5 6" key="1">
    <citation type="submission" date="2018-08" db="EMBL/GenBank/DDBJ databases">
        <title>Wenzhouxiangella salilacus sp. nov., a novel bacterium isolated from a saline lake in Xinjiang Province, China.</title>
        <authorList>
            <person name="Han S."/>
        </authorList>
    </citation>
    <scope>NUCLEOTIDE SEQUENCE [LARGE SCALE GENOMIC DNA]</scope>
    <source>
        <strain evidence="5 6">XDB06</strain>
    </source>
</reference>
<dbReference type="Pfam" id="PF05433">
    <property type="entry name" value="Rick_17kDa_Anti"/>
    <property type="match status" value="1"/>
</dbReference>
<dbReference type="PANTHER" id="PTHR35603:SF2">
    <property type="entry name" value="OUTER MEMBRANE LIPOPROTEIN"/>
    <property type="match status" value="1"/>
</dbReference>
<dbReference type="GO" id="GO:0019867">
    <property type="term" value="C:outer membrane"/>
    <property type="evidence" value="ECO:0007669"/>
    <property type="project" value="InterPro"/>
</dbReference>
<keyword evidence="2" id="KW-0472">Membrane</keyword>
<evidence type="ECO:0000313" key="5">
    <source>
        <dbReference type="EMBL" id="RFF31563.1"/>
    </source>
</evidence>
<keyword evidence="3" id="KW-0732">Signal</keyword>
<dbReference type="RefSeq" id="WP_116649869.1">
    <property type="nucleotide sequence ID" value="NZ_QUZK01000018.1"/>
</dbReference>
<evidence type="ECO:0000256" key="3">
    <source>
        <dbReference type="SAM" id="SignalP"/>
    </source>
</evidence>
<evidence type="ECO:0000256" key="1">
    <source>
        <dbReference type="ARBA" id="ARBA00004370"/>
    </source>
</evidence>
<gene>
    <name evidence="5" type="ORF">DZC52_04170</name>
</gene>
<proteinExistence type="predicted"/>
<dbReference type="Proteomes" id="UP000260351">
    <property type="component" value="Unassembled WGS sequence"/>
</dbReference>